<dbReference type="OrthoDB" id="329272at2759"/>
<sequence>MHHRDIVFGSREYEMALALREDVLRKPLGLQLDRSEVVDEATDIHLGMFSGDELVAYCMLRPAHPLAWMKQVVVKPAMQRHGIGRVLCNAFKARAIKEGFQAIHLHARDAAVPFYLKLEFTAVGNETFTEFGETHWHMHMPIVQNP</sequence>
<evidence type="ECO:0000256" key="2">
    <source>
        <dbReference type="ARBA" id="ARBA00023315"/>
    </source>
</evidence>
<protein>
    <recommendedName>
        <fullName evidence="3">N-acetyltransferase domain-containing protein</fullName>
    </recommendedName>
</protein>
<keyword evidence="2" id="KW-0012">Acyltransferase</keyword>
<dbReference type="GeneID" id="20088603"/>
<name>A0A024TNM4_9STRA</name>
<keyword evidence="1" id="KW-0808">Transferase</keyword>
<dbReference type="InterPro" id="IPR016181">
    <property type="entry name" value="Acyl_CoA_acyltransferase"/>
</dbReference>
<evidence type="ECO:0000259" key="3">
    <source>
        <dbReference type="PROSITE" id="PS51186"/>
    </source>
</evidence>
<feature type="domain" description="N-acetyltransferase" evidence="3">
    <location>
        <begin position="1"/>
        <end position="143"/>
    </location>
</feature>
<dbReference type="SUPFAM" id="SSF55729">
    <property type="entry name" value="Acyl-CoA N-acyltransferases (Nat)"/>
    <property type="match status" value="1"/>
</dbReference>
<organism evidence="4">
    <name type="scientific">Aphanomyces invadans</name>
    <dbReference type="NCBI Taxonomy" id="157072"/>
    <lineage>
        <taxon>Eukaryota</taxon>
        <taxon>Sar</taxon>
        <taxon>Stramenopiles</taxon>
        <taxon>Oomycota</taxon>
        <taxon>Saprolegniomycetes</taxon>
        <taxon>Saprolegniales</taxon>
        <taxon>Verrucalvaceae</taxon>
        <taxon>Aphanomyces</taxon>
    </lineage>
</organism>
<evidence type="ECO:0000256" key="1">
    <source>
        <dbReference type="ARBA" id="ARBA00022679"/>
    </source>
</evidence>
<dbReference type="GO" id="GO:0016747">
    <property type="term" value="F:acyltransferase activity, transferring groups other than amino-acyl groups"/>
    <property type="evidence" value="ECO:0007669"/>
    <property type="project" value="InterPro"/>
</dbReference>
<dbReference type="EMBL" id="KI913983">
    <property type="protein sequence ID" value="ETV94902.1"/>
    <property type="molecule type" value="Genomic_DNA"/>
</dbReference>
<dbReference type="AlphaFoldDB" id="A0A024TNM4"/>
<dbReference type="CDD" id="cd04301">
    <property type="entry name" value="NAT_SF"/>
    <property type="match status" value="1"/>
</dbReference>
<dbReference type="Pfam" id="PF00583">
    <property type="entry name" value="Acetyltransf_1"/>
    <property type="match status" value="1"/>
</dbReference>
<dbReference type="VEuPathDB" id="FungiDB:H310_11553"/>
<dbReference type="InterPro" id="IPR050832">
    <property type="entry name" value="Bact_Acetyltransf"/>
</dbReference>
<dbReference type="RefSeq" id="XP_008876493.1">
    <property type="nucleotide sequence ID" value="XM_008878271.1"/>
</dbReference>
<reference evidence="4" key="1">
    <citation type="submission" date="2013-12" db="EMBL/GenBank/DDBJ databases">
        <title>The Genome Sequence of Aphanomyces invadans NJM9701.</title>
        <authorList>
            <consortium name="The Broad Institute Genomics Platform"/>
            <person name="Russ C."/>
            <person name="Tyler B."/>
            <person name="van West P."/>
            <person name="Dieguez-Uribeondo J."/>
            <person name="Young S.K."/>
            <person name="Zeng Q."/>
            <person name="Gargeya S."/>
            <person name="Fitzgerald M."/>
            <person name="Abouelleil A."/>
            <person name="Alvarado L."/>
            <person name="Chapman S.B."/>
            <person name="Gainer-Dewar J."/>
            <person name="Goldberg J."/>
            <person name="Griggs A."/>
            <person name="Gujja S."/>
            <person name="Hansen M."/>
            <person name="Howarth C."/>
            <person name="Imamovic A."/>
            <person name="Ireland A."/>
            <person name="Larimer J."/>
            <person name="McCowan C."/>
            <person name="Murphy C."/>
            <person name="Pearson M."/>
            <person name="Poon T.W."/>
            <person name="Priest M."/>
            <person name="Roberts A."/>
            <person name="Saif S."/>
            <person name="Shea T."/>
            <person name="Sykes S."/>
            <person name="Wortman J."/>
            <person name="Nusbaum C."/>
            <person name="Birren B."/>
        </authorList>
    </citation>
    <scope>NUCLEOTIDE SEQUENCE [LARGE SCALE GENOMIC DNA]</scope>
    <source>
        <strain evidence="4">NJM9701</strain>
    </source>
</reference>
<dbReference type="PROSITE" id="PS51186">
    <property type="entry name" value="GNAT"/>
    <property type="match status" value="1"/>
</dbReference>
<accession>A0A024TNM4</accession>
<dbReference type="Gene3D" id="3.40.630.30">
    <property type="match status" value="1"/>
</dbReference>
<evidence type="ECO:0000313" key="4">
    <source>
        <dbReference type="EMBL" id="ETV94902.1"/>
    </source>
</evidence>
<dbReference type="PANTHER" id="PTHR43877">
    <property type="entry name" value="AMINOALKYLPHOSPHONATE N-ACETYLTRANSFERASE-RELATED-RELATED"/>
    <property type="match status" value="1"/>
</dbReference>
<proteinExistence type="predicted"/>
<gene>
    <name evidence="4" type="ORF">H310_11553</name>
</gene>
<dbReference type="InterPro" id="IPR000182">
    <property type="entry name" value="GNAT_dom"/>
</dbReference>